<dbReference type="AlphaFoldDB" id="A0A1I7XRX6"/>
<accession>A0A1I7XRX6</accession>
<keyword evidence="1" id="KW-1185">Reference proteome</keyword>
<sequence length="65" mass="7551">MGNIIRGQFRSYPDSREIETKYGVIKGRRLIHEGDRLIFDGNAYCYKGETSRAFSFLNHQSHGQE</sequence>
<organism evidence="1 2">
    <name type="scientific">Heterorhabditis bacteriophora</name>
    <name type="common">Entomopathogenic nematode worm</name>
    <dbReference type="NCBI Taxonomy" id="37862"/>
    <lineage>
        <taxon>Eukaryota</taxon>
        <taxon>Metazoa</taxon>
        <taxon>Ecdysozoa</taxon>
        <taxon>Nematoda</taxon>
        <taxon>Chromadorea</taxon>
        <taxon>Rhabditida</taxon>
        <taxon>Rhabditina</taxon>
        <taxon>Rhabditomorpha</taxon>
        <taxon>Strongyloidea</taxon>
        <taxon>Heterorhabditidae</taxon>
        <taxon>Heterorhabditis</taxon>
    </lineage>
</organism>
<dbReference type="WBParaSite" id="Hba_20569">
    <property type="protein sequence ID" value="Hba_20569"/>
    <property type="gene ID" value="Hba_20569"/>
</dbReference>
<protein>
    <submittedName>
        <fullName evidence="2">Ala_racemase_C domain-containing protein</fullName>
    </submittedName>
</protein>
<reference evidence="2" key="1">
    <citation type="submission" date="2016-11" db="UniProtKB">
        <authorList>
            <consortium name="WormBaseParasite"/>
        </authorList>
    </citation>
    <scope>IDENTIFICATION</scope>
</reference>
<evidence type="ECO:0000313" key="1">
    <source>
        <dbReference type="Proteomes" id="UP000095283"/>
    </source>
</evidence>
<evidence type="ECO:0000313" key="2">
    <source>
        <dbReference type="WBParaSite" id="Hba_20569"/>
    </source>
</evidence>
<dbReference type="Proteomes" id="UP000095283">
    <property type="component" value="Unplaced"/>
</dbReference>
<name>A0A1I7XRX6_HETBA</name>
<proteinExistence type="predicted"/>